<dbReference type="AlphaFoldDB" id="A0A9K3PMB2"/>
<reference evidence="1" key="2">
    <citation type="submission" date="2021-04" db="EMBL/GenBank/DDBJ databases">
        <authorList>
            <person name="Podell S."/>
        </authorList>
    </citation>
    <scope>NUCLEOTIDE SEQUENCE</scope>
    <source>
        <strain evidence="1">Hildebrandi</strain>
    </source>
</reference>
<protein>
    <submittedName>
        <fullName evidence="1">Uncharacterized protein</fullName>
    </submittedName>
</protein>
<keyword evidence="2" id="KW-1185">Reference proteome</keyword>
<organism evidence="1 2">
    <name type="scientific">Nitzschia inconspicua</name>
    <dbReference type="NCBI Taxonomy" id="303405"/>
    <lineage>
        <taxon>Eukaryota</taxon>
        <taxon>Sar</taxon>
        <taxon>Stramenopiles</taxon>
        <taxon>Ochrophyta</taxon>
        <taxon>Bacillariophyta</taxon>
        <taxon>Bacillariophyceae</taxon>
        <taxon>Bacillariophycidae</taxon>
        <taxon>Bacillariales</taxon>
        <taxon>Bacillariaceae</taxon>
        <taxon>Nitzschia</taxon>
    </lineage>
</organism>
<name>A0A9K3PMB2_9STRA</name>
<accession>A0A9K3PMB2</accession>
<proteinExistence type="predicted"/>
<dbReference type="EMBL" id="JAGRRH010000018">
    <property type="protein sequence ID" value="KAG7350249.1"/>
    <property type="molecule type" value="Genomic_DNA"/>
</dbReference>
<gene>
    <name evidence="1" type="ORF">IV203_009609</name>
</gene>
<comment type="caution">
    <text evidence="1">The sequence shown here is derived from an EMBL/GenBank/DDBJ whole genome shotgun (WGS) entry which is preliminary data.</text>
</comment>
<evidence type="ECO:0000313" key="2">
    <source>
        <dbReference type="Proteomes" id="UP000693970"/>
    </source>
</evidence>
<reference evidence="1" key="1">
    <citation type="journal article" date="2021" name="Sci. Rep.">
        <title>Diploid genomic architecture of Nitzschia inconspicua, an elite biomass production diatom.</title>
        <authorList>
            <person name="Oliver A."/>
            <person name="Podell S."/>
            <person name="Pinowska A."/>
            <person name="Traller J.C."/>
            <person name="Smith S.R."/>
            <person name="McClure R."/>
            <person name="Beliaev A."/>
            <person name="Bohutskyi P."/>
            <person name="Hill E.A."/>
            <person name="Rabines A."/>
            <person name="Zheng H."/>
            <person name="Allen L.Z."/>
            <person name="Kuo A."/>
            <person name="Grigoriev I.V."/>
            <person name="Allen A.E."/>
            <person name="Hazlebeck D."/>
            <person name="Allen E.E."/>
        </authorList>
    </citation>
    <scope>NUCLEOTIDE SEQUENCE</scope>
    <source>
        <strain evidence="1">Hildebrandi</strain>
    </source>
</reference>
<sequence>MLSHRSRLGEVGEFVLETVHLKALLQWLEYKNFKPTSLQRIVVYAQTVDVSGKVLAAFSFAESRILKTKLATIRNASGTPSPEYLLLSNSATTASNK</sequence>
<dbReference type="Proteomes" id="UP000693970">
    <property type="component" value="Unassembled WGS sequence"/>
</dbReference>
<evidence type="ECO:0000313" key="1">
    <source>
        <dbReference type="EMBL" id="KAG7350249.1"/>
    </source>
</evidence>